<dbReference type="RefSeq" id="WP_244675416.1">
    <property type="nucleotide sequence ID" value="NZ_CP095046.1"/>
</dbReference>
<evidence type="ECO:0000256" key="5">
    <source>
        <dbReference type="ARBA" id="ARBA00023136"/>
    </source>
</evidence>
<accession>A0A8T9Q3H1</accession>
<feature type="domain" description="RDD" evidence="7">
    <location>
        <begin position="35"/>
        <end position="140"/>
    </location>
</feature>
<dbReference type="Proteomes" id="UP000831796">
    <property type="component" value="Chromosome"/>
</dbReference>
<reference evidence="8" key="1">
    <citation type="submission" date="2022-04" db="EMBL/GenBank/DDBJ databases">
        <title>Hymenobacter sp. isolated from the air.</title>
        <authorList>
            <person name="Won M."/>
            <person name="Lee C.-M."/>
            <person name="Woen H.-Y."/>
            <person name="Kwon S.-W."/>
        </authorList>
    </citation>
    <scope>NUCLEOTIDE SEQUENCE</scope>
    <source>
        <strain evidence="8">5116S-3</strain>
    </source>
</reference>
<dbReference type="AlphaFoldDB" id="A0A8T9Q3H1"/>
<dbReference type="Pfam" id="PF06271">
    <property type="entry name" value="RDD"/>
    <property type="match status" value="1"/>
</dbReference>
<name>A0A8T9Q3H1_9BACT</name>
<sequence length="159" mass="17987">MQQYYADQDYPDERVENPSVFADLLNSPLALTEATSGQRFANNLIDLVTFYLSFSIVSFFLLSFRLAGFIFKMGNAGFCAFTLLLLAVYYFSLELTTGRTMGKLITRTRVVMEDGSKPKPNDILKRTLCRMIPLEAFTFLGTSPGLHDRLSKTRVVQLD</sequence>
<keyword evidence="9" id="KW-1185">Reference proteome</keyword>
<gene>
    <name evidence="8" type="ORF">MUN79_26105</name>
</gene>
<keyword evidence="5 6" id="KW-0472">Membrane</keyword>
<dbReference type="KEGG" id="hcu:MUN79_26105"/>
<feature type="transmembrane region" description="Helical" evidence="6">
    <location>
        <begin position="44"/>
        <end position="64"/>
    </location>
</feature>
<protein>
    <submittedName>
        <fullName evidence="8">RDD family protein</fullName>
    </submittedName>
</protein>
<evidence type="ECO:0000313" key="8">
    <source>
        <dbReference type="EMBL" id="UOQ72017.1"/>
    </source>
</evidence>
<evidence type="ECO:0000256" key="2">
    <source>
        <dbReference type="ARBA" id="ARBA00022475"/>
    </source>
</evidence>
<evidence type="ECO:0000256" key="1">
    <source>
        <dbReference type="ARBA" id="ARBA00004651"/>
    </source>
</evidence>
<dbReference type="PANTHER" id="PTHR36115">
    <property type="entry name" value="PROLINE-RICH ANTIGEN HOMOLOG-RELATED"/>
    <property type="match status" value="1"/>
</dbReference>
<dbReference type="EMBL" id="CP095046">
    <property type="protein sequence ID" value="UOQ72017.1"/>
    <property type="molecule type" value="Genomic_DNA"/>
</dbReference>
<feature type="transmembrane region" description="Helical" evidence="6">
    <location>
        <begin position="70"/>
        <end position="91"/>
    </location>
</feature>
<keyword evidence="4 6" id="KW-1133">Transmembrane helix</keyword>
<evidence type="ECO:0000256" key="6">
    <source>
        <dbReference type="SAM" id="Phobius"/>
    </source>
</evidence>
<dbReference type="InterPro" id="IPR051791">
    <property type="entry name" value="Pra-immunoreactive"/>
</dbReference>
<comment type="subcellular location">
    <subcellularLocation>
        <location evidence="1">Cell membrane</location>
        <topology evidence="1">Multi-pass membrane protein</topology>
    </subcellularLocation>
</comment>
<keyword evidence="3 6" id="KW-0812">Transmembrane</keyword>
<evidence type="ECO:0000259" key="7">
    <source>
        <dbReference type="Pfam" id="PF06271"/>
    </source>
</evidence>
<evidence type="ECO:0000256" key="4">
    <source>
        <dbReference type="ARBA" id="ARBA00022989"/>
    </source>
</evidence>
<keyword evidence="2" id="KW-1003">Cell membrane</keyword>
<organism evidence="8 9">
    <name type="scientific">Hymenobacter cellulosilyticus</name>
    <dbReference type="NCBI Taxonomy" id="2932248"/>
    <lineage>
        <taxon>Bacteria</taxon>
        <taxon>Pseudomonadati</taxon>
        <taxon>Bacteroidota</taxon>
        <taxon>Cytophagia</taxon>
        <taxon>Cytophagales</taxon>
        <taxon>Hymenobacteraceae</taxon>
        <taxon>Hymenobacter</taxon>
    </lineage>
</organism>
<evidence type="ECO:0000256" key="3">
    <source>
        <dbReference type="ARBA" id="ARBA00022692"/>
    </source>
</evidence>
<dbReference type="GO" id="GO:0005886">
    <property type="term" value="C:plasma membrane"/>
    <property type="evidence" value="ECO:0007669"/>
    <property type="project" value="UniProtKB-SubCell"/>
</dbReference>
<dbReference type="InterPro" id="IPR010432">
    <property type="entry name" value="RDD"/>
</dbReference>
<proteinExistence type="predicted"/>
<dbReference type="PANTHER" id="PTHR36115:SF4">
    <property type="entry name" value="MEMBRANE PROTEIN"/>
    <property type="match status" value="1"/>
</dbReference>
<evidence type="ECO:0000313" key="9">
    <source>
        <dbReference type="Proteomes" id="UP000831796"/>
    </source>
</evidence>